<dbReference type="EMBL" id="PVNH01000001">
    <property type="protein sequence ID" value="PRX51420.1"/>
    <property type="molecule type" value="Genomic_DNA"/>
</dbReference>
<organism evidence="2 3">
    <name type="scientific">Prauserella shujinwangii</name>
    <dbReference type="NCBI Taxonomy" id="1453103"/>
    <lineage>
        <taxon>Bacteria</taxon>
        <taxon>Bacillati</taxon>
        <taxon>Actinomycetota</taxon>
        <taxon>Actinomycetes</taxon>
        <taxon>Pseudonocardiales</taxon>
        <taxon>Pseudonocardiaceae</taxon>
        <taxon>Prauserella</taxon>
    </lineage>
</organism>
<evidence type="ECO:0000313" key="3">
    <source>
        <dbReference type="Proteomes" id="UP000238362"/>
    </source>
</evidence>
<protein>
    <submittedName>
        <fullName evidence="2">Cyclase</fullName>
    </submittedName>
</protein>
<dbReference type="PANTHER" id="PTHR42951">
    <property type="entry name" value="METALLO-BETA-LACTAMASE DOMAIN-CONTAINING"/>
    <property type="match status" value="1"/>
</dbReference>
<keyword evidence="3" id="KW-1185">Reference proteome</keyword>
<dbReference type="InterPro" id="IPR050855">
    <property type="entry name" value="NDM-1-like"/>
</dbReference>
<feature type="domain" description="Metallo-beta-lactamase" evidence="1">
    <location>
        <begin position="32"/>
        <end position="212"/>
    </location>
</feature>
<dbReference type="Pfam" id="PF00753">
    <property type="entry name" value="Lactamase_B"/>
    <property type="match status" value="1"/>
</dbReference>
<evidence type="ECO:0000313" key="2">
    <source>
        <dbReference type="EMBL" id="PRX51420.1"/>
    </source>
</evidence>
<dbReference type="CDD" id="cd16282">
    <property type="entry name" value="metallo-hydrolase-like_MBL-fold"/>
    <property type="match status" value="1"/>
</dbReference>
<dbReference type="SMART" id="SM00849">
    <property type="entry name" value="Lactamase_B"/>
    <property type="match status" value="1"/>
</dbReference>
<gene>
    <name evidence="2" type="ORF">B0I33_101574</name>
</gene>
<proteinExistence type="predicted"/>
<name>A0A2T0M3X0_9PSEU</name>
<accession>A0A2T0M3X0</accession>
<comment type="caution">
    <text evidence="2">The sequence shown here is derived from an EMBL/GenBank/DDBJ whole genome shotgun (WGS) entry which is preliminary data.</text>
</comment>
<dbReference type="PANTHER" id="PTHR42951:SF4">
    <property type="entry name" value="ACYL-COENZYME A THIOESTERASE MBLAC2"/>
    <property type="match status" value="1"/>
</dbReference>
<dbReference type="InterPro" id="IPR001279">
    <property type="entry name" value="Metallo-B-lactamas"/>
</dbReference>
<dbReference type="AlphaFoldDB" id="A0A2T0M3X0"/>
<reference evidence="2 3" key="1">
    <citation type="submission" date="2018-03" db="EMBL/GenBank/DDBJ databases">
        <title>Genomic Encyclopedia of Type Strains, Phase III (KMG-III): the genomes of soil and plant-associated and newly described type strains.</title>
        <authorList>
            <person name="Whitman W."/>
        </authorList>
    </citation>
    <scope>NUCLEOTIDE SEQUENCE [LARGE SCALE GENOMIC DNA]</scope>
    <source>
        <strain evidence="2 3">CGMCC 4.7125</strain>
    </source>
</reference>
<sequence length="307" mass="32907">MDTSERTVTGTSMREVADGVFAYVQRDGGWCVNNAGVVVGGDTTIVIDTAATERRARRFREQVDRVAPRGPDILVNTHHHGDHVFGNAQFAPQATIVAHELTRTEMLEAGTGLRDLWPDVEWGDTPLVPPTVTFPDALTLHAGGLRVELLHLGPAHTTDDVVVWVPDRGVVFTGDIVMSGATPFCLMGSLTGSLRAIDRLRALGAHIVVSGHGEVAGPDVFAANEAYLRWVRDVAERGVRAGLSPLEAAREADLTGFAHLLDPERLAANLHRAYAELAGRPEGASIDLRAGFEDMVAYHGGLPVSHA</sequence>
<dbReference type="Gene3D" id="3.60.15.10">
    <property type="entry name" value="Ribonuclease Z/Hydroxyacylglutathione hydrolase-like"/>
    <property type="match status" value="1"/>
</dbReference>
<dbReference type="RefSeq" id="WP_245900402.1">
    <property type="nucleotide sequence ID" value="NZ_PVNH01000001.1"/>
</dbReference>
<dbReference type="SUPFAM" id="SSF56281">
    <property type="entry name" value="Metallo-hydrolase/oxidoreductase"/>
    <property type="match status" value="1"/>
</dbReference>
<dbReference type="InterPro" id="IPR036866">
    <property type="entry name" value="RibonucZ/Hydroxyglut_hydro"/>
</dbReference>
<evidence type="ECO:0000259" key="1">
    <source>
        <dbReference type="SMART" id="SM00849"/>
    </source>
</evidence>
<dbReference type="Proteomes" id="UP000238362">
    <property type="component" value="Unassembled WGS sequence"/>
</dbReference>